<gene>
    <name evidence="1" type="ORF">NCCP691_06000</name>
</gene>
<sequence>MALHPSAPFPMFTPSQHDVRRFFCETYRKVQENRVLTPLEAIARDWLVQHPEYAESLSNVDEALAADYSVERGTANPFLHLSMHLSIAEQISIDQPPGIRAAFLSLAQRLGSEHDAHHEMMECLGEMIWQSQRSGLPPDGERYVECVKRR</sequence>
<dbReference type="Pfam" id="PF08897">
    <property type="entry name" value="DUF1841"/>
    <property type="match status" value="1"/>
</dbReference>
<proteinExistence type="predicted"/>
<dbReference type="InterPro" id="IPR014993">
    <property type="entry name" value="DUF1841"/>
</dbReference>
<keyword evidence="2" id="KW-1185">Reference proteome</keyword>
<evidence type="ECO:0000313" key="1">
    <source>
        <dbReference type="EMBL" id="GIZ50586.1"/>
    </source>
</evidence>
<reference evidence="1 2" key="1">
    <citation type="journal article" date="2022" name="Int. J. Syst. Evol. Microbiol.">
        <title>Noviherbaspirillum aridicola sp. nov., isolated from an arid soil in Pakistan.</title>
        <authorList>
            <person name="Khan I.U."/>
            <person name="Saqib M."/>
            <person name="Amin A."/>
            <person name="Hussain F."/>
            <person name="Li L."/>
            <person name="Liu Y.H."/>
            <person name="Fang B.Z."/>
            <person name="Ahmed I."/>
            <person name="Li W.J."/>
        </authorList>
    </citation>
    <scope>NUCLEOTIDE SEQUENCE [LARGE SCALE GENOMIC DNA]</scope>
    <source>
        <strain evidence="1 2">NCCP-691</strain>
    </source>
</reference>
<evidence type="ECO:0008006" key="3">
    <source>
        <dbReference type="Google" id="ProtNLM"/>
    </source>
</evidence>
<protein>
    <recommendedName>
        <fullName evidence="3">DUF1841 family protein</fullName>
    </recommendedName>
</protein>
<comment type="caution">
    <text evidence="1">The sequence shown here is derived from an EMBL/GenBank/DDBJ whole genome shotgun (WGS) entry which is preliminary data.</text>
</comment>
<dbReference type="Proteomes" id="UP000887222">
    <property type="component" value="Unassembled WGS sequence"/>
</dbReference>
<dbReference type="EMBL" id="BPMK01000002">
    <property type="protein sequence ID" value="GIZ50586.1"/>
    <property type="molecule type" value="Genomic_DNA"/>
</dbReference>
<evidence type="ECO:0000313" key="2">
    <source>
        <dbReference type="Proteomes" id="UP000887222"/>
    </source>
</evidence>
<organism evidence="1 2">
    <name type="scientific">Noviherbaspirillum aridicola</name>
    <dbReference type="NCBI Taxonomy" id="2849687"/>
    <lineage>
        <taxon>Bacteria</taxon>
        <taxon>Pseudomonadati</taxon>
        <taxon>Pseudomonadota</taxon>
        <taxon>Betaproteobacteria</taxon>
        <taxon>Burkholderiales</taxon>
        <taxon>Oxalobacteraceae</taxon>
        <taxon>Noviherbaspirillum</taxon>
    </lineage>
</organism>
<name>A0ABQ4Q0N3_9BURK</name>
<accession>A0ABQ4Q0N3</accession>